<feature type="non-terminal residue" evidence="1">
    <location>
        <position position="1"/>
    </location>
</feature>
<sequence length="191" mass="19793">ALSWNVRMMLRHNPEGTTAGIGDGGLFGDGGLLEKVGLARAQIGAARVEPNRVTAPIALEPGEQTNDDVAKALARIASALDLPTSAVRYTPDPGSARRGDLVIVPEDMLAEVVEWEGPSNLGGSIAEPLVIGRYDDGAPLLLWLPGDPDAGRNSTHVLIAGGTGSGKGDTALNVLTEILSRKDVIVAFSDP</sequence>
<keyword evidence="2" id="KW-1185">Reference proteome</keyword>
<proteinExistence type="predicted"/>
<dbReference type="SUPFAM" id="SSF52540">
    <property type="entry name" value="P-loop containing nucleoside triphosphate hydrolases"/>
    <property type="match status" value="1"/>
</dbReference>
<comment type="caution">
    <text evidence="1">The sequence shown here is derived from an EMBL/GenBank/DDBJ whole genome shotgun (WGS) entry which is preliminary data.</text>
</comment>
<reference evidence="1 2" key="1">
    <citation type="submission" date="2019-12" db="EMBL/GenBank/DDBJ databases">
        <title>Genome sequence of Streptomyces bambusae.</title>
        <authorList>
            <person name="Bansal K."/>
            <person name="Choksket S."/>
            <person name="Korpole S."/>
            <person name="Patil P.B."/>
        </authorList>
    </citation>
    <scope>NUCLEOTIDE SEQUENCE [LARGE SCALE GENOMIC DNA]</scope>
    <source>
        <strain evidence="1 2">SK60</strain>
    </source>
</reference>
<dbReference type="Gene3D" id="3.40.50.300">
    <property type="entry name" value="P-loop containing nucleotide triphosphate hydrolases"/>
    <property type="match status" value="1"/>
</dbReference>
<name>A0ABS6ZHI0_9ACTN</name>
<accession>A0ABS6ZHI0</accession>
<dbReference type="InterPro" id="IPR027417">
    <property type="entry name" value="P-loop_NTPase"/>
</dbReference>
<feature type="non-terminal residue" evidence="1">
    <location>
        <position position="191"/>
    </location>
</feature>
<evidence type="ECO:0000313" key="2">
    <source>
        <dbReference type="Proteomes" id="UP000812013"/>
    </source>
</evidence>
<organism evidence="1 2">
    <name type="scientific">Streptomyces bambusae</name>
    <dbReference type="NCBI Taxonomy" id="1550616"/>
    <lineage>
        <taxon>Bacteria</taxon>
        <taxon>Bacillati</taxon>
        <taxon>Actinomycetota</taxon>
        <taxon>Actinomycetes</taxon>
        <taxon>Kitasatosporales</taxon>
        <taxon>Streptomycetaceae</taxon>
        <taxon>Streptomyces</taxon>
    </lineage>
</organism>
<gene>
    <name evidence="1" type="ORF">GPJ59_36810</name>
</gene>
<dbReference type="EMBL" id="WTFF01000741">
    <property type="protein sequence ID" value="MBW5487219.1"/>
    <property type="molecule type" value="Genomic_DNA"/>
</dbReference>
<protein>
    <submittedName>
        <fullName evidence="1">Sporulation protein SsgA</fullName>
    </submittedName>
</protein>
<dbReference type="Proteomes" id="UP000812013">
    <property type="component" value="Unassembled WGS sequence"/>
</dbReference>
<evidence type="ECO:0000313" key="1">
    <source>
        <dbReference type="EMBL" id="MBW5487219.1"/>
    </source>
</evidence>